<feature type="compositionally biased region" description="Basic and acidic residues" evidence="4">
    <location>
        <begin position="1477"/>
        <end position="1487"/>
    </location>
</feature>
<dbReference type="EMBL" id="AGUE01000044">
    <property type="protein sequence ID" value="EHL01769.1"/>
    <property type="molecule type" value="Genomic_DNA"/>
</dbReference>
<comment type="caution">
    <text evidence="5">The sequence shown here is derived from an EMBL/GenBank/DDBJ whole genome shotgun (WGS) entry which is preliminary data.</text>
</comment>
<name>H0EHX6_GLAL7</name>
<evidence type="ECO:0000313" key="6">
    <source>
        <dbReference type="Proteomes" id="UP000005446"/>
    </source>
</evidence>
<proteinExistence type="predicted"/>
<feature type="region of interest" description="Disordered" evidence="4">
    <location>
        <begin position="322"/>
        <end position="355"/>
    </location>
</feature>
<dbReference type="PROSITE" id="PS50005">
    <property type="entry name" value="TPR"/>
    <property type="match status" value="2"/>
</dbReference>
<feature type="compositionally biased region" description="Basic and acidic residues" evidence="4">
    <location>
        <begin position="1389"/>
        <end position="1404"/>
    </location>
</feature>
<gene>
    <name evidence="5" type="ORF">M7I_2119</name>
</gene>
<dbReference type="GO" id="GO:0006355">
    <property type="term" value="P:regulation of DNA-templated transcription"/>
    <property type="evidence" value="ECO:0007669"/>
    <property type="project" value="InterPro"/>
</dbReference>
<evidence type="ECO:0000256" key="1">
    <source>
        <dbReference type="ARBA" id="ARBA00022737"/>
    </source>
</evidence>
<evidence type="ECO:0000256" key="2">
    <source>
        <dbReference type="ARBA" id="ARBA00022803"/>
    </source>
</evidence>
<evidence type="ECO:0000256" key="4">
    <source>
        <dbReference type="SAM" id="MobiDB-lite"/>
    </source>
</evidence>
<dbReference type="InParanoid" id="H0EHX6"/>
<dbReference type="SUPFAM" id="SSF48452">
    <property type="entry name" value="TPR-like"/>
    <property type="match status" value="2"/>
</dbReference>
<keyword evidence="6" id="KW-1185">Reference proteome</keyword>
<evidence type="ECO:0000256" key="3">
    <source>
        <dbReference type="PROSITE-ProRule" id="PRU00339"/>
    </source>
</evidence>
<dbReference type="HOGENOM" id="CLU_003008_0_1_1"/>
<feature type="repeat" description="TPR" evidence="3">
    <location>
        <begin position="1188"/>
        <end position="1221"/>
    </location>
</feature>
<dbReference type="InterPro" id="IPR019734">
    <property type="entry name" value="TPR_rpt"/>
</dbReference>
<dbReference type="SMART" id="SM00028">
    <property type="entry name" value="TPR"/>
    <property type="match status" value="8"/>
</dbReference>
<reference evidence="5 6" key="1">
    <citation type="journal article" date="2012" name="Eukaryot. Cell">
        <title>Genome sequence of the fungus Glarea lozoyensis: the first genome sequence of a species from the Helotiaceae family.</title>
        <authorList>
            <person name="Youssar L."/>
            <person name="Gruening B.A."/>
            <person name="Erxleben A."/>
            <person name="Guenther S."/>
            <person name="Huettel W."/>
        </authorList>
    </citation>
    <scope>NUCLEOTIDE SEQUENCE [LARGE SCALE GENOMIC DNA]</scope>
    <source>
        <strain evidence="6">ATCC 74030 / MF5533</strain>
    </source>
</reference>
<dbReference type="GO" id="GO:0000993">
    <property type="term" value="F:RNA polymerase II complex binding"/>
    <property type="evidence" value="ECO:0007669"/>
    <property type="project" value="TreeGrafter"/>
</dbReference>
<dbReference type="GO" id="GO:0006368">
    <property type="term" value="P:transcription elongation by RNA polymerase II"/>
    <property type="evidence" value="ECO:0007669"/>
    <property type="project" value="TreeGrafter"/>
</dbReference>
<dbReference type="InterPro" id="IPR031101">
    <property type="entry name" value="Ctr9"/>
</dbReference>
<organism evidence="5 6">
    <name type="scientific">Glarea lozoyensis (strain ATCC 74030 / MF5533)</name>
    <dbReference type="NCBI Taxonomy" id="1104152"/>
    <lineage>
        <taxon>Eukaryota</taxon>
        <taxon>Fungi</taxon>
        <taxon>Dikarya</taxon>
        <taxon>Ascomycota</taxon>
        <taxon>Pezizomycotina</taxon>
        <taxon>Leotiomycetes</taxon>
        <taxon>Helotiales</taxon>
        <taxon>Helotiaceae</taxon>
        <taxon>Glarea</taxon>
    </lineage>
</organism>
<dbReference type="SUPFAM" id="SSF81901">
    <property type="entry name" value="HCP-like"/>
    <property type="match status" value="1"/>
</dbReference>
<evidence type="ECO:0000313" key="5">
    <source>
        <dbReference type="EMBL" id="EHL01769.1"/>
    </source>
</evidence>
<accession>H0EHX6</accession>
<dbReference type="Pfam" id="PF13432">
    <property type="entry name" value="TPR_16"/>
    <property type="match status" value="2"/>
</dbReference>
<feature type="compositionally biased region" description="Basic residues" evidence="4">
    <location>
        <begin position="1416"/>
        <end position="1431"/>
    </location>
</feature>
<feature type="repeat" description="TPR" evidence="3">
    <location>
        <begin position="1230"/>
        <end position="1263"/>
    </location>
</feature>
<feature type="compositionally biased region" description="Low complexity" evidence="4">
    <location>
        <begin position="1566"/>
        <end position="1581"/>
    </location>
</feature>
<protein>
    <submittedName>
        <fullName evidence="5">Putative Tetratricopeptide repeat protein 1</fullName>
    </submittedName>
</protein>
<dbReference type="Gene3D" id="1.25.40.10">
    <property type="entry name" value="Tetratricopeptide repeat domain"/>
    <property type="match status" value="4"/>
</dbReference>
<dbReference type="Proteomes" id="UP000005446">
    <property type="component" value="Unassembled WGS sequence"/>
</dbReference>
<keyword evidence="1" id="KW-0677">Repeat</keyword>
<dbReference type="OrthoDB" id="343875at2759"/>
<keyword evidence="2 3" id="KW-0802">TPR repeat</keyword>
<dbReference type="FunCoup" id="H0EHX6">
    <property type="interactions" value="533"/>
</dbReference>
<dbReference type="PANTHER" id="PTHR14027">
    <property type="entry name" value="RNA POLYMERASE-ASSOCIATED PROTEIN CTR9"/>
    <property type="match status" value="1"/>
</dbReference>
<feature type="region of interest" description="Disordered" evidence="4">
    <location>
        <begin position="1389"/>
        <end position="1581"/>
    </location>
</feature>
<feature type="compositionally biased region" description="Acidic residues" evidence="4">
    <location>
        <begin position="1543"/>
        <end position="1552"/>
    </location>
</feature>
<dbReference type="GO" id="GO:0016593">
    <property type="term" value="C:Cdc73/Paf1 complex"/>
    <property type="evidence" value="ECO:0007669"/>
    <property type="project" value="TreeGrafter"/>
</dbReference>
<sequence>MFGEIKWGERANGNRIFGDQGAFRGGEHPGRVHLVRWLDDTPLYRDAFEIVTEKTRHFWWAQQNTLGLVSWSLFLAVEGQRRKISNLWAFLALSQLVNLSFAQNLFFVAVLLTPVPLPDNVKEITRADMVVTSSRFSNIKEKLVPTKPEGFVPKTGLYITLLTFNYLSIFLLPFASNTPSFPTIAILSRALPFTFLALPYIIPKSLGTTNKPHAHYGTLFRIISTISYLLHAKSTALGLFYNFPEDHSYRHAILHPFQDHHQSTTSKTSTALSRLLGAITEHPAVGAVGWDVILSGLSLGIWAAVRGLEPREMIATSVPFAGTTQKNAEPTESLAKADPPSPALKRRPGRPRKADTINAKKSDEAYIPTGDQYVERGEEMEEDWEVAALAWGSIAAATNGYGTASSPGPHMVSKRFSDIPRAIDIPVQEGDDEAVEIDLEELLDDTTELCTLLENEGAARTYWMTVSLAYAKQKKVDTAIELLIKGGQVMRGGPREKLSMLTCLCWMYLWKSREAPRVAPEGVLPSEARTKDYFLGLSTSTLNEALRINPAFPPLFLARGVLQLLKASLQPPSKSAAPGAIDIDKAEILRASLKSFEDAIRVSQGRNMMAVLGKSRALYSLGKFAEALEGYQEVLHKMPELVDPDPRIGIGCCFWQLGFKEDAKTAWERALEISPDSKTANILLGLFYLDASAHVPTNGPEFIRLYKKAMTEYTQKAFKADKDLPLTCATFAGYFLSRKSLPNVDTLAHKAIQYTDVNAIASDGWYLLARKEHYDEDYERATDYYRRADEARGGAERGYLPAKFGAAQLAVLKSDFGEAKLRLEKIIQQSKNIEAMVLLGTLYAEEVFVSQQSAVKEDKSTEFKKAIGYLETARNAWKDPKKNLIADSSVLLNLARLYEVDQPEKSLQCLQQVEQIEYDRLPKDEKPDDPEEIAALKESLREGLPPQLLNNMGCFYYQSEKFEQAGAMFQVALNACMKITETQEELDGDALVTTISYNLGRTYEASGQLDEANTVYEGLLARHDNYTDARTRQAYIALRQNPTDDGPKKMGELYKDASADLEVRALYGWYLGRVNSRKKIGNLAEDSELRHYKHTLQGYDKHDRYALIGMGNLYLMTAREMRRETDQDKQKRSAMYTKAVEFFDKALQLDPKNAYAAQGIAIALVEDKKDLKTALSIFVKVRETVKDPSVFVNLGHVFAELHQYSKAVEHYEAALSKDRSRDAQILACLGRTWLAKGRAEKNLTGYKNALEYSLKALELAPEQLATAVYGTPEAQRTLAEVQAAAEGLEAAIESLEAIAQHPQTPFPKHDIEQRANMARNTMRKQLERSIQAQKEYEEKNFEKLQAAKQKREEELKRREDAKKAAQQAELDRKLKIAEERQKIAEKDRELADLRAEEDRAREAAELTTDSETGDKVKRKKKPRGGGGKRKKKNDDGITDDESGGEREPKPRRRAKRGSGDDSDEEKPKKKRRLAKKGANDKPSKFKSSEIVVESDSDGDNGAADALKEMDDEVLSDAPASMDVDEDEAAPAPAKRKNRRAMIDSDDEDEDEEPAARDDSPATANGDTPMADPAPAAEDSDE</sequence>
<dbReference type="PANTHER" id="PTHR14027:SF2">
    <property type="entry name" value="RNA POLYMERASE-ASSOCIATED PROTEIN CTR9 HOMOLOG"/>
    <property type="match status" value="1"/>
</dbReference>
<dbReference type="InterPro" id="IPR011990">
    <property type="entry name" value="TPR-like_helical_dom_sf"/>
</dbReference>